<dbReference type="KEGG" id="palb:EJC50_27195"/>
<dbReference type="InterPro" id="IPR011009">
    <property type="entry name" value="Kinase-like_dom_sf"/>
</dbReference>
<gene>
    <name evidence="2" type="ORF">EJC50_27195</name>
</gene>
<keyword evidence="2" id="KW-0808">Transferase</keyword>
<dbReference type="RefSeq" id="WP_126019125.1">
    <property type="nucleotide sequence ID" value="NZ_CP034437.1"/>
</dbReference>
<evidence type="ECO:0000313" key="2">
    <source>
        <dbReference type="EMBL" id="AZN42972.1"/>
    </source>
</evidence>
<reference evidence="3" key="1">
    <citation type="submission" date="2018-12" db="EMBL/GenBank/DDBJ databases">
        <title>Genome sequence of Peanibacillus sp.</title>
        <authorList>
            <person name="Subramani G."/>
            <person name="Srinivasan S."/>
            <person name="Kim M.K."/>
        </authorList>
    </citation>
    <scope>NUCLEOTIDE SEQUENCE [LARGE SCALE GENOMIC DNA]</scope>
    <source>
        <strain evidence="3">18JY67-1</strain>
    </source>
</reference>
<organism evidence="2 3">
    <name type="scientific">Paenibacillus albus</name>
    <dbReference type="NCBI Taxonomy" id="2495582"/>
    <lineage>
        <taxon>Bacteria</taxon>
        <taxon>Bacillati</taxon>
        <taxon>Bacillota</taxon>
        <taxon>Bacilli</taxon>
        <taxon>Bacillales</taxon>
        <taxon>Paenibacillaceae</taxon>
        <taxon>Paenibacillus</taxon>
    </lineage>
</organism>
<dbReference type="EMBL" id="CP034437">
    <property type="protein sequence ID" value="AZN42972.1"/>
    <property type="molecule type" value="Genomic_DNA"/>
</dbReference>
<proteinExistence type="predicted"/>
<evidence type="ECO:0000259" key="1">
    <source>
        <dbReference type="Pfam" id="PF01636"/>
    </source>
</evidence>
<dbReference type="OrthoDB" id="3328272at2"/>
<evidence type="ECO:0000313" key="3">
    <source>
        <dbReference type="Proteomes" id="UP000272528"/>
    </source>
</evidence>
<dbReference type="SUPFAM" id="SSF56112">
    <property type="entry name" value="Protein kinase-like (PK-like)"/>
    <property type="match status" value="1"/>
</dbReference>
<dbReference type="Proteomes" id="UP000272528">
    <property type="component" value="Chromosome"/>
</dbReference>
<dbReference type="GO" id="GO:0016740">
    <property type="term" value="F:transferase activity"/>
    <property type="evidence" value="ECO:0007669"/>
    <property type="project" value="UniProtKB-KW"/>
</dbReference>
<dbReference type="AlphaFoldDB" id="A0A3Q8X8Q3"/>
<accession>A0A3Q8X8Q3</accession>
<dbReference type="InterPro" id="IPR002575">
    <property type="entry name" value="Aminoglycoside_PTrfase"/>
</dbReference>
<dbReference type="Pfam" id="PF01636">
    <property type="entry name" value="APH"/>
    <property type="match status" value="1"/>
</dbReference>
<protein>
    <submittedName>
        <fullName evidence="2">Aminoglycoside phosphotransferase family protein</fullName>
    </submittedName>
</protein>
<feature type="domain" description="Aminoglycoside phosphotransferase" evidence="1">
    <location>
        <begin position="87"/>
        <end position="263"/>
    </location>
</feature>
<keyword evidence="3" id="KW-1185">Reference proteome</keyword>
<sequence>MRERESWDCPISQGDLTIAMQQAFGNEYTVAEAANMHGGAQKVVYLVRTSNGFTLMLYIWDITHNYFQEEIEEAAAEGNEEQRSFDVELFLINNRFLREHGIRTPAIYSMNRSRERYPFDYALVEYVGGGDLQPYMDHPSIAVRDKVFGGCRELLGKLHAIQHTSWGQLTAAGKPDGKHATSCEAGIHDNAIRNLAFLTQETKLTKLQQGKLGELLVSLRESIVPRADYRFIHSELGPDHILLNEQLEPYLIDIEGAGFFDLEHEHSFLQFRFANYEHYLARTDLDAVRMRFYKLCHHISCADGGLKLLQRGFPNRALAHDIMSSNLSQTLSYL</sequence>
<name>A0A3Q8X8Q3_9BACL</name>